<keyword evidence="2" id="KW-1185">Reference proteome</keyword>
<reference evidence="1 2" key="1">
    <citation type="submission" date="2024-07" db="EMBL/GenBank/DDBJ databases">
        <title>Chromosome-level genome assembly of the water stick insect Ranatra chinensis (Heteroptera: Nepidae).</title>
        <authorList>
            <person name="Liu X."/>
        </authorList>
    </citation>
    <scope>NUCLEOTIDE SEQUENCE [LARGE SCALE GENOMIC DNA]</scope>
    <source>
        <strain evidence="1">Cailab_2021Rc</strain>
        <tissue evidence="1">Muscle</tissue>
    </source>
</reference>
<dbReference type="PANTHER" id="PTHR15434:SF2">
    <property type="entry name" value="HEAT SHOCK FACTOR 2-BINDING PROTEIN"/>
    <property type="match status" value="1"/>
</dbReference>
<dbReference type="Proteomes" id="UP001558652">
    <property type="component" value="Unassembled WGS sequence"/>
</dbReference>
<evidence type="ECO:0008006" key="3">
    <source>
        <dbReference type="Google" id="ProtNLM"/>
    </source>
</evidence>
<gene>
    <name evidence="1" type="ORF">AAG570_010825</name>
</gene>
<dbReference type="EMBL" id="JBFDAA010000006">
    <property type="protein sequence ID" value="KAL1131207.1"/>
    <property type="molecule type" value="Genomic_DNA"/>
</dbReference>
<dbReference type="InterPro" id="IPR039584">
    <property type="entry name" value="HSF2BP"/>
</dbReference>
<name>A0ABD0YIZ3_9HEMI</name>
<dbReference type="AlphaFoldDB" id="A0ABD0YIZ3"/>
<protein>
    <recommendedName>
        <fullName evidence="3">Heat shock factor 2-binding protein</fullName>
    </recommendedName>
</protein>
<proteinExistence type="predicted"/>
<evidence type="ECO:0000313" key="1">
    <source>
        <dbReference type="EMBL" id="KAL1131207.1"/>
    </source>
</evidence>
<dbReference type="PANTHER" id="PTHR15434">
    <property type="entry name" value="HEAT SHOCK FACTOR 2-BINDING PROTEIN"/>
    <property type="match status" value="1"/>
</dbReference>
<accession>A0ABD0YIZ3</accession>
<sequence length="224" mass="25171">MKYAHLQTEWESQQKHLGRLEADVEKMRKQLVTQSAFCASLGSIMGNLVWKASRLQPVVQLLLTTNKLTEFFCIVSGTLVSFLETYYKEIPNIKSDETQFVLSMGGIIANVAAVPEGRQYLVTDVNGKELVEQIVKLLPTIPAFSGDPLKRILFMVLYNVSINQYGLALIQDQKPLLVAISHTLLCQRSVELKIIVLRLLESITSEIACVSALVTIRQHVSYYL</sequence>
<comment type="caution">
    <text evidence="1">The sequence shown here is derived from an EMBL/GenBank/DDBJ whole genome shotgun (WGS) entry which is preliminary data.</text>
</comment>
<organism evidence="1 2">
    <name type="scientific">Ranatra chinensis</name>
    <dbReference type="NCBI Taxonomy" id="642074"/>
    <lineage>
        <taxon>Eukaryota</taxon>
        <taxon>Metazoa</taxon>
        <taxon>Ecdysozoa</taxon>
        <taxon>Arthropoda</taxon>
        <taxon>Hexapoda</taxon>
        <taxon>Insecta</taxon>
        <taxon>Pterygota</taxon>
        <taxon>Neoptera</taxon>
        <taxon>Paraneoptera</taxon>
        <taxon>Hemiptera</taxon>
        <taxon>Heteroptera</taxon>
        <taxon>Panheteroptera</taxon>
        <taxon>Nepomorpha</taxon>
        <taxon>Nepidae</taxon>
        <taxon>Ranatrinae</taxon>
        <taxon>Ranatra</taxon>
    </lineage>
</organism>
<evidence type="ECO:0000313" key="2">
    <source>
        <dbReference type="Proteomes" id="UP001558652"/>
    </source>
</evidence>